<dbReference type="NCBIfam" id="NF033532">
    <property type="entry name" value="lone7para_assoc"/>
    <property type="match status" value="1"/>
</dbReference>
<feature type="compositionally biased region" description="Basic and acidic residues" evidence="1">
    <location>
        <begin position="1"/>
        <end position="13"/>
    </location>
</feature>
<dbReference type="AlphaFoldDB" id="A0A5A9YXS6"/>
<feature type="region of interest" description="Disordered" evidence="1">
    <location>
        <begin position="212"/>
        <end position="239"/>
    </location>
</feature>
<comment type="caution">
    <text evidence="2">The sequence shown here is derived from an EMBL/GenBank/DDBJ whole genome shotgun (WGS) entry which is preliminary data.</text>
</comment>
<proteinExistence type="predicted"/>
<dbReference type="OrthoDB" id="5164467at2"/>
<feature type="region of interest" description="Disordered" evidence="1">
    <location>
        <begin position="1"/>
        <end position="71"/>
    </location>
</feature>
<protein>
    <submittedName>
        <fullName evidence="2">Type VII secretion system-associated protein</fullName>
    </submittedName>
</protein>
<dbReference type="InterPro" id="IPR047659">
    <property type="entry name" value="T7SS_assoc"/>
</dbReference>
<sequence>MRPGERQEGRHDAPSAVTGTPEPVTGTPGPEIETSEPEIEIPEAVRDAARRAPGHWIGVVDPEWTDEGTPPEWAVLGEWQSDEGGGVGDYRANPAYRPSARVLGWPEPTDPVDEAAQRAATGYGSVDEAVAALAEAEVTVVRAADGRPLTATGQDGTPVVLLFTSPAHEFMSPALRHGTLPARELARSLAGSDTRLLANPAAAAPLLVPADSLLTGPADLPVPGDSSGPADPTPSEDAH</sequence>
<accession>A0A5A9YXS6</accession>
<feature type="compositionally biased region" description="Low complexity" evidence="1">
    <location>
        <begin position="17"/>
        <end position="32"/>
    </location>
</feature>
<feature type="non-terminal residue" evidence="2">
    <location>
        <position position="239"/>
    </location>
</feature>
<name>A0A5A9YXS6_9ACTN</name>
<reference evidence="2 3" key="1">
    <citation type="submission" date="2019-05" db="EMBL/GenBank/DDBJ databases">
        <authorList>
            <person name="Hariharan J."/>
            <person name="Choudoir M.J."/>
            <person name="Diebold P."/>
            <person name="Panke-Buisse K."/>
            <person name="Buckley D.H."/>
        </authorList>
    </citation>
    <scope>NUCLEOTIDE SEQUENCE [LARGE SCALE GENOMIC DNA]</scope>
    <source>
        <strain evidence="2 3">SUN51</strain>
    </source>
</reference>
<gene>
    <name evidence="2" type="ORF">FGF04_39250</name>
</gene>
<evidence type="ECO:0000313" key="3">
    <source>
        <dbReference type="Proteomes" id="UP000324965"/>
    </source>
</evidence>
<organism evidence="2 3">
    <name type="scientific">Streptomyces apricus</name>
    <dbReference type="NCBI Taxonomy" id="1828112"/>
    <lineage>
        <taxon>Bacteria</taxon>
        <taxon>Bacillati</taxon>
        <taxon>Actinomycetota</taxon>
        <taxon>Actinomycetes</taxon>
        <taxon>Kitasatosporales</taxon>
        <taxon>Streptomycetaceae</taxon>
        <taxon>Streptomyces</taxon>
    </lineage>
</organism>
<dbReference type="RefSeq" id="WP_149516168.1">
    <property type="nucleotide sequence ID" value="NZ_VDFC01000211.1"/>
</dbReference>
<dbReference type="Proteomes" id="UP000324965">
    <property type="component" value="Unassembled WGS sequence"/>
</dbReference>
<dbReference type="EMBL" id="VDFC01000211">
    <property type="protein sequence ID" value="KAA0909751.1"/>
    <property type="molecule type" value="Genomic_DNA"/>
</dbReference>
<evidence type="ECO:0000256" key="1">
    <source>
        <dbReference type="SAM" id="MobiDB-lite"/>
    </source>
</evidence>
<evidence type="ECO:0000313" key="2">
    <source>
        <dbReference type="EMBL" id="KAA0909751.1"/>
    </source>
</evidence>
<keyword evidence="3" id="KW-1185">Reference proteome</keyword>